<name>A0A6A5TRS7_9PLEO</name>
<proteinExistence type="predicted"/>
<dbReference type="InterPro" id="IPR010730">
    <property type="entry name" value="HET"/>
</dbReference>
<keyword evidence="4" id="KW-1185">Reference proteome</keyword>
<evidence type="ECO:0000313" key="4">
    <source>
        <dbReference type="Proteomes" id="UP000800035"/>
    </source>
</evidence>
<reference evidence="3" key="1">
    <citation type="journal article" date="2020" name="Stud. Mycol.">
        <title>101 Dothideomycetes genomes: a test case for predicting lifestyles and emergence of pathogens.</title>
        <authorList>
            <person name="Haridas S."/>
            <person name="Albert R."/>
            <person name="Binder M."/>
            <person name="Bloem J."/>
            <person name="Labutti K."/>
            <person name="Salamov A."/>
            <person name="Andreopoulos B."/>
            <person name="Baker S."/>
            <person name="Barry K."/>
            <person name="Bills G."/>
            <person name="Bluhm B."/>
            <person name="Cannon C."/>
            <person name="Castanera R."/>
            <person name="Culley D."/>
            <person name="Daum C."/>
            <person name="Ezra D."/>
            <person name="Gonzalez J."/>
            <person name="Henrissat B."/>
            <person name="Kuo A."/>
            <person name="Liang C."/>
            <person name="Lipzen A."/>
            <person name="Lutzoni F."/>
            <person name="Magnuson J."/>
            <person name="Mondo S."/>
            <person name="Nolan M."/>
            <person name="Ohm R."/>
            <person name="Pangilinan J."/>
            <person name="Park H.-J."/>
            <person name="Ramirez L."/>
            <person name="Alfaro M."/>
            <person name="Sun H."/>
            <person name="Tritt A."/>
            <person name="Yoshinaga Y."/>
            <person name="Zwiers L.-H."/>
            <person name="Turgeon B."/>
            <person name="Goodwin S."/>
            <person name="Spatafora J."/>
            <person name="Crous P."/>
            <person name="Grigoriev I."/>
        </authorList>
    </citation>
    <scope>NUCLEOTIDE SEQUENCE</scope>
    <source>
        <strain evidence="3">CBS 675.92</strain>
    </source>
</reference>
<accession>A0A6A5TRS7</accession>
<evidence type="ECO:0000256" key="1">
    <source>
        <dbReference type="SAM" id="MobiDB-lite"/>
    </source>
</evidence>
<dbReference type="OrthoDB" id="3486565at2759"/>
<protein>
    <submittedName>
        <fullName evidence="3">HET-domain-containing protein</fullName>
    </submittedName>
</protein>
<dbReference type="PANTHER" id="PTHR33112">
    <property type="entry name" value="DOMAIN PROTEIN, PUTATIVE-RELATED"/>
    <property type="match status" value="1"/>
</dbReference>
<organism evidence="3 4">
    <name type="scientific">Byssothecium circinans</name>
    <dbReference type="NCBI Taxonomy" id="147558"/>
    <lineage>
        <taxon>Eukaryota</taxon>
        <taxon>Fungi</taxon>
        <taxon>Dikarya</taxon>
        <taxon>Ascomycota</taxon>
        <taxon>Pezizomycotina</taxon>
        <taxon>Dothideomycetes</taxon>
        <taxon>Pleosporomycetidae</taxon>
        <taxon>Pleosporales</taxon>
        <taxon>Massarineae</taxon>
        <taxon>Massarinaceae</taxon>
        <taxon>Byssothecium</taxon>
    </lineage>
</organism>
<dbReference type="Proteomes" id="UP000800035">
    <property type="component" value="Unassembled WGS sequence"/>
</dbReference>
<dbReference type="EMBL" id="ML976999">
    <property type="protein sequence ID" value="KAF1954419.1"/>
    <property type="molecule type" value="Genomic_DNA"/>
</dbReference>
<dbReference type="PANTHER" id="PTHR33112:SF16">
    <property type="entry name" value="HETEROKARYON INCOMPATIBILITY DOMAIN-CONTAINING PROTEIN"/>
    <property type="match status" value="1"/>
</dbReference>
<feature type="region of interest" description="Disordered" evidence="1">
    <location>
        <begin position="575"/>
        <end position="594"/>
    </location>
</feature>
<feature type="domain" description="Heterokaryon incompatibility" evidence="2">
    <location>
        <begin position="182"/>
        <end position="337"/>
    </location>
</feature>
<evidence type="ECO:0000259" key="2">
    <source>
        <dbReference type="Pfam" id="PF06985"/>
    </source>
</evidence>
<gene>
    <name evidence="3" type="ORF">CC80DRAFT_449174</name>
</gene>
<dbReference type="Pfam" id="PF06985">
    <property type="entry name" value="HET"/>
    <property type="match status" value="1"/>
</dbReference>
<sequence>MYRVPSTFYPHQPSVSALKQSAVNGCGFCQFMVDCLHATASSASDRPSTDELATTVSLGLYVDTASENGNEVSDAHNVGLFFIQLKSAFPTVRCNFDLFTPSAQIVSVDRAHRIGKSKPDPNLGSSATFDIAKKWLNECQQDHLGCLHGSLSKLPTRVVDVGTLEVPLAPRLIISNGLRARYIALSHCWGGNIAVTLTKNTLSTFQAALPYTELPQNFRDAITITQELGVRYLWIDSLCIIQDSKQDWASESALMGIVYRDSTVTISAMASANSSSGILNSQEPSLRLTHKLRVYENKDQSDEVTAELIQSPQKGMETMDHLWRDGPLTFRGWTLQEFVLSPRHLFYGRHQIYWKCPDGYRSVAEGELRDSDVPVRFEELTRVLHRERLSTVPSTMPDRRQLLDDYYTIVCEYCRRSLTKSSDKLPAFSGIASGLLPVLGGDYVAGIWTSDLVHGLLWRNRFWNRGQPEPCVDSSAPSWSWAAAPWIVYFPFRNLPPTLWQVRLLSHDIVPVDKVNPFGQIESARLVLEGFTIPVSPVSPEMDSGRLVMAGDVEPNQCKGDPILYHPVLAAKRSQTASTLPPTPHNSRDQPPNGREIFSAIREHRDRNAALPEEVDAWLGDEVMVDSPDFKEVGYRFLLVHARTDDRSYWVQGLAFGLMLRPVRDKSGDVYERVGYAEFYQPSSKWLQTLEKRVITLV</sequence>
<dbReference type="AlphaFoldDB" id="A0A6A5TRS7"/>
<evidence type="ECO:0000313" key="3">
    <source>
        <dbReference type="EMBL" id="KAF1954419.1"/>
    </source>
</evidence>